<feature type="coiled-coil region" evidence="5">
    <location>
        <begin position="108"/>
        <end position="273"/>
    </location>
</feature>
<feature type="signal peptide" evidence="7">
    <location>
        <begin position="1"/>
        <end position="25"/>
    </location>
</feature>
<keyword evidence="1" id="KW-0134">Cell wall</keyword>
<dbReference type="EMBL" id="CCBC010000168">
    <property type="protein sequence ID" value="CDO18129.1"/>
    <property type="molecule type" value="Genomic_DNA"/>
</dbReference>
<dbReference type="NCBIfam" id="TIGR04320">
    <property type="entry name" value="Surf_Exclu_PgrA"/>
    <property type="match status" value="1"/>
</dbReference>
<dbReference type="InterPro" id="IPR027607">
    <property type="entry name" value="Surf_Exclu_SEC10/PgrA"/>
</dbReference>
<accession>A0A060RHN0</accession>
<evidence type="ECO:0000313" key="9">
    <source>
        <dbReference type="EMBL" id="CDO18129.1"/>
    </source>
</evidence>
<dbReference type="AlphaFoldDB" id="A0A060RHN0"/>
<feature type="coiled-coil region" evidence="5">
    <location>
        <begin position="577"/>
        <end position="618"/>
    </location>
</feature>
<keyword evidence="6" id="KW-0472">Membrane</keyword>
<keyword evidence="2" id="KW-0964">Secreted</keyword>
<keyword evidence="3 7" id="KW-0732">Signal</keyword>
<sequence>MKRAKLITTTATLVASLGIATGVHAEEIEPQLSASESQSNQENSVMTLDDLNQAETNLNAATQAVTSQESKVLAATFTADEARQAYEETVTINNGIQELVDDINSEDIQEANADVLVAQEQVEQAEMAKEAASQAVNQLEEAIESQKQNVLTAQEGVSEAQKIVEQAQHDVDVAQAELDKTGQEVILDEVEKAIVAESEQKAKVDEAESALKVAQEADVKRQETIDNAQKTVDESIQNVATKEAELNNKELILDEVTRQLVQAQEALATSENDYDAVNTIKMSAEYAKALKDAYDYSLSKGERDAAYEVLESLARTEASNNEFVHNDNDKTRAFDISTVTLEQAEELSLFAADLINQARQAVGSLLVEVTSEAASEAQEQAERYAASDFTLWTLHHDMDYLNDKYYWVDEDWYGSLGYRAPQNIDEAKSWIYRAIVGWLFASDEWLHASSVAGTRNATEGDSYVGVGLSKLKDGTTSINLNIFNTLYSDLTNFDQEVLDNLKSNDSVTSAYESAKAKVEMATAQYDLAAKRLSDAQLSYDAAVVELTKNLEAFEDAKSVPIQTPNAQDALSTAQSAYAEAVNRLTKANQALANLTTDIQEKQNDFNEAKQFLADSEDNLQSRQAALTKTIKYLTNLEATLVATQENVIAATLSLDESKEILEQAKEHLAFLENLSDLLAEAKYDKEAARVNLLQALADLEAELTLLKELQIKQAVAQTIYDVTLQKYQDNLISQTKQDLLNEYDYFVNPAERGVNAVNSNEKNSFLADGTSEVISLQNRKLPKLEDAILPSKDVLPNTGENNYGGIVLVGGLMYILGLVGIRKKRYENI</sequence>
<keyword evidence="6" id="KW-0812">Transmembrane</keyword>
<reference evidence="9 10" key="2">
    <citation type="submission" date="2014-05" db="EMBL/GenBank/DDBJ databases">
        <title>Genome sequence of Streptococcus gallolyticus.</title>
        <authorList>
            <person name="Del Campo R."/>
        </authorList>
    </citation>
    <scope>NUCLEOTIDE SEQUENCE [LARGE SCALE GENOMIC DNA]</scope>
    <source>
        <strain evidence="9 10">LMG17956</strain>
    </source>
</reference>
<dbReference type="PROSITE" id="PS50847">
    <property type="entry name" value="GRAM_POS_ANCHORING"/>
    <property type="match status" value="1"/>
</dbReference>
<evidence type="ECO:0000256" key="5">
    <source>
        <dbReference type="SAM" id="Coils"/>
    </source>
</evidence>
<evidence type="ECO:0000256" key="3">
    <source>
        <dbReference type="ARBA" id="ARBA00022729"/>
    </source>
</evidence>
<comment type="caution">
    <text evidence="9">The sequence shown here is derived from an EMBL/GenBank/DDBJ whole genome shotgun (WGS) entry which is preliminary data.</text>
</comment>
<evidence type="ECO:0000256" key="1">
    <source>
        <dbReference type="ARBA" id="ARBA00022512"/>
    </source>
</evidence>
<dbReference type="Pfam" id="PF00746">
    <property type="entry name" value="Gram_pos_anchor"/>
    <property type="match status" value="1"/>
</dbReference>
<name>A0A060RHN0_9STRE</name>
<keyword evidence="6" id="KW-1133">Transmembrane helix</keyword>
<evidence type="ECO:0000256" key="2">
    <source>
        <dbReference type="ARBA" id="ARBA00022525"/>
    </source>
</evidence>
<keyword evidence="4" id="KW-0572">Peptidoglycan-anchor</keyword>
<feature type="transmembrane region" description="Helical" evidence="6">
    <location>
        <begin position="803"/>
        <end position="821"/>
    </location>
</feature>
<dbReference type="NCBIfam" id="TIGR01167">
    <property type="entry name" value="LPXTG_anchor"/>
    <property type="match status" value="1"/>
</dbReference>
<reference evidence="9 10" key="1">
    <citation type="submission" date="2014-02" db="EMBL/GenBank/DDBJ databases">
        <authorList>
            <person name="Manrique M."/>
        </authorList>
    </citation>
    <scope>NUCLEOTIDE SEQUENCE [LARGE SCALE GENOMIC DNA]</scope>
    <source>
        <strain evidence="9 10">LMG17956</strain>
    </source>
</reference>
<dbReference type="InterPro" id="IPR019931">
    <property type="entry name" value="LPXTG_anchor"/>
</dbReference>
<dbReference type="Proteomes" id="UP000027584">
    <property type="component" value="Unassembled WGS sequence"/>
</dbReference>
<evidence type="ECO:0000313" key="10">
    <source>
        <dbReference type="Proteomes" id="UP000027584"/>
    </source>
</evidence>
<proteinExistence type="predicted"/>
<organism evidence="9 10">
    <name type="scientific">Streptococcus gallolyticus</name>
    <dbReference type="NCBI Taxonomy" id="315405"/>
    <lineage>
        <taxon>Bacteria</taxon>
        <taxon>Bacillati</taxon>
        <taxon>Bacillota</taxon>
        <taxon>Bacilli</taxon>
        <taxon>Lactobacillales</taxon>
        <taxon>Streptococcaceae</taxon>
        <taxon>Streptococcus</taxon>
    </lineage>
</organism>
<feature type="domain" description="Gram-positive cocci surface proteins LPxTG" evidence="8">
    <location>
        <begin position="795"/>
        <end position="829"/>
    </location>
</feature>
<feature type="coiled-coil region" evidence="5">
    <location>
        <begin position="654"/>
        <end position="709"/>
    </location>
</feature>
<keyword evidence="5" id="KW-0175">Coiled coil</keyword>
<protein>
    <submittedName>
        <fullName evidence="9">Putative transposon related peptidoglycan linked protein (LPXTG motif)</fullName>
    </submittedName>
</protein>
<evidence type="ECO:0000256" key="6">
    <source>
        <dbReference type="SAM" id="Phobius"/>
    </source>
</evidence>
<evidence type="ECO:0000259" key="8">
    <source>
        <dbReference type="PROSITE" id="PS50847"/>
    </source>
</evidence>
<gene>
    <name evidence="9" type="ORF">BN963_SGAL_01324</name>
</gene>
<feature type="chain" id="PRO_5001586341" evidence="7">
    <location>
        <begin position="26"/>
        <end position="829"/>
    </location>
</feature>
<evidence type="ECO:0000256" key="7">
    <source>
        <dbReference type="SAM" id="SignalP"/>
    </source>
</evidence>
<evidence type="ECO:0000256" key="4">
    <source>
        <dbReference type="ARBA" id="ARBA00023088"/>
    </source>
</evidence>
<dbReference type="SUPFAM" id="SSF57997">
    <property type="entry name" value="Tropomyosin"/>
    <property type="match status" value="1"/>
</dbReference>